<reference evidence="2 3" key="1">
    <citation type="submission" date="2024-06" db="EMBL/GenBank/DDBJ databases">
        <title>A chromosome level genome sequence of Diviner's sage (Salvia divinorum).</title>
        <authorList>
            <person name="Ford S.A."/>
            <person name="Ro D.-K."/>
            <person name="Ness R.W."/>
            <person name="Phillips M.A."/>
        </authorList>
    </citation>
    <scope>NUCLEOTIDE SEQUENCE [LARGE SCALE GENOMIC DNA]</scope>
    <source>
        <strain evidence="2">SAF-2024a</strain>
        <tissue evidence="2">Leaf</tissue>
    </source>
</reference>
<accession>A0ABD1IKI6</accession>
<sequence length="222" mass="24281">MGKTEPVKEHKCSEVDEVFTHVQQDEGRTKTKRKTPRKAKRSRCMYSTGCNSSASISKNPDGNQASDPSNAVKSHGVKTKARDLEVESDCSFLDKKDVIEIVLVDVQLSVNPSPQAENTPFVSLASEAYGLTVIGYPLDVGEIRGESGAYKVFGDLVWRTSKRSPVCYVTSSPCASRKSVKDAMLPAAEKPFVKLHKNMKKPSNKSCVPVELIFSKILAAVD</sequence>
<evidence type="ECO:0000313" key="3">
    <source>
        <dbReference type="Proteomes" id="UP001567538"/>
    </source>
</evidence>
<proteinExistence type="predicted"/>
<dbReference type="Proteomes" id="UP001567538">
    <property type="component" value="Unassembled WGS sequence"/>
</dbReference>
<gene>
    <name evidence="2" type="ORF">AAHA92_00718</name>
</gene>
<dbReference type="AlphaFoldDB" id="A0ABD1IKI6"/>
<organism evidence="2 3">
    <name type="scientific">Salvia divinorum</name>
    <name type="common">Maria pastora</name>
    <name type="synonym">Diviner's sage</name>
    <dbReference type="NCBI Taxonomy" id="28513"/>
    <lineage>
        <taxon>Eukaryota</taxon>
        <taxon>Viridiplantae</taxon>
        <taxon>Streptophyta</taxon>
        <taxon>Embryophyta</taxon>
        <taxon>Tracheophyta</taxon>
        <taxon>Spermatophyta</taxon>
        <taxon>Magnoliopsida</taxon>
        <taxon>eudicotyledons</taxon>
        <taxon>Gunneridae</taxon>
        <taxon>Pentapetalae</taxon>
        <taxon>asterids</taxon>
        <taxon>lamiids</taxon>
        <taxon>Lamiales</taxon>
        <taxon>Lamiaceae</taxon>
        <taxon>Nepetoideae</taxon>
        <taxon>Mentheae</taxon>
        <taxon>Salviinae</taxon>
        <taxon>Salvia</taxon>
        <taxon>Salvia subgen. Calosphace</taxon>
    </lineage>
</organism>
<feature type="compositionally biased region" description="Basic residues" evidence="1">
    <location>
        <begin position="30"/>
        <end position="43"/>
    </location>
</feature>
<evidence type="ECO:0000256" key="1">
    <source>
        <dbReference type="SAM" id="MobiDB-lite"/>
    </source>
</evidence>
<feature type="region of interest" description="Disordered" evidence="1">
    <location>
        <begin position="20"/>
        <end position="78"/>
    </location>
</feature>
<evidence type="ECO:0000313" key="2">
    <source>
        <dbReference type="EMBL" id="KAL1569212.1"/>
    </source>
</evidence>
<feature type="compositionally biased region" description="Polar residues" evidence="1">
    <location>
        <begin position="48"/>
        <end position="72"/>
    </location>
</feature>
<protein>
    <submittedName>
        <fullName evidence="2">Uncharacterized protein</fullName>
    </submittedName>
</protein>
<comment type="caution">
    <text evidence="2">The sequence shown here is derived from an EMBL/GenBank/DDBJ whole genome shotgun (WGS) entry which is preliminary data.</text>
</comment>
<keyword evidence="3" id="KW-1185">Reference proteome</keyword>
<dbReference type="EMBL" id="JBEAFC010000001">
    <property type="protein sequence ID" value="KAL1569212.1"/>
    <property type="molecule type" value="Genomic_DNA"/>
</dbReference>
<name>A0ABD1IKI6_SALDI</name>